<accession>A0AAN6QET4</accession>
<keyword evidence="4" id="KW-1185">Reference proteome</keyword>
<dbReference type="EMBL" id="MU863624">
    <property type="protein sequence ID" value="KAK4106126.1"/>
    <property type="molecule type" value="Genomic_DNA"/>
</dbReference>
<proteinExistence type="predicted"/>
<feature type="transmembrane region" description="Helical" evidence="2">
    <location>
        <begin position="94"/>
        <end position="115"/>
    </location>
</feature>
<keyword evidence="2" id="KW-0472">Membrane</keyword>
<comment type="caution">
    <text evidence="3">The sequence shown here is derived from an EMBL/GenBank/DDBJ whole genome shotgun (WGS) entry which is preliminary data.</text>
</comment>
<name>A0AAN6QET4_9PEZI</name>
<evidence type="ECO:0000313" key="4">
    <source>
        <dbReference type="Proteomes" id="UP001305647"/>
    </source>
</evidence>
<keyword evidence="2" id="KW-0812">Transmembrane</keyword>
<keyword evidence="2" id="KW-1133">Transmembrane helix</keyword>
<gene>
    <name evidence="3" type="ORF">N658DRAFT_7772</name>
</gene>
<feature type="compositionally biased region" description="Polar residues" evidence="1">
    <location>
        <begin position="12"/>
        <end position="21"/>
    </location>
</feature>
<dbReference type="Proteomes" id="UP001305647">
    <property type="component" value="Unassembled WGS sequence"/>
</dbReference>
<evidence type="ECO:0008006" key="5">
    <source>
        <dbReference type="Google" id="ProtNLM"/>
    </source>
</evidence>
<organism evidence="3 4">
    <name type="scientific">Parathielavia hyrcaniae</name>
    <dbReference type="NCBI Taxonomy" id="113614"/>
    <lineage>
        <taxon>Eukaryota</taxon>
        <taxon>Fungi</taxon>
        <taxon>Dikarya</taxon>
        <taxon>Ascomycota</taxon>
        <taxon>Pezizomycotina</taxon>
        <taxon>Sordariomycetes</taxon>
        <taxon>Sordariomycetidae</taxon>
        <taxon>Sordariales</taxon>
        <taxon>Chaetomiaceae</taxon>
        <taxon>Parathielavia</taxon>
    </lineage>
</organism>
<reference evidence="3" key="1">
    <citation type="journal article" date="2023" name="Mol. Phylogenet. Evol.">
        <title>Genome-scale phylogeny and comparative genomics of the fungal order Sordariales.</title>
        <authorList>
            <person name="Hensen N."/>
            <person name="Bonometti L."/>
            <person name="Westerberg I."/>
            <person name="Brannstrom I.O."/>
            <person name="Guillou S."/>
            <person name="Cros-Aarteil S."/>
            <person name="Calhoun S."/>
            <person name="Haridas S."/>
            <person name="Kuo A."/>
            <person name="Mondo S."/>
            <person name="Pangilinan J."/>
            <person name="Riley R."/>
            <person name="LaButti K."/>
            <person name="Andreopoulos B."/>
            <person name="Lipzen A."/>
            <person name="Chen C."/>
            <person name="Yan M."/>
            <person name="Daum C."/>
            <person name="Ng V."/>
            <person name="Clum A."/>
            <person name="Steindorff A."/>
            <person name="Ohm R.A."/>
            <person name="Martin F."/>
            <person name="Silar P."/>
            <person name="Natvig D.O."/>
            <person name="Lalanne C."/>
            <person name="Gautier V."/>
            <person name="Ament-Velasquez S.L."/>
            <person name="Kruys A."/>
            <person name="Hutchinson M.I."/>
            <person name="Powell A.J."/>
            <person name="Barry K."/>
            <person name="Miller A.N."/>
            <person name="Grigoriev I.V."/>
            <person name="Debuchy R."/>
            <person name="Gladieux P."/>
            <person name="Hiltunen Thoren M."/>
            <person name="Johannesson H."/>
        </authorList>
    </citation>
    <scope>NUCLEOTIDE SEQUENCE</scope>
    <source>
        <strain evidence="3">CBS 757.83</strain>
    </source>
</reference>
<evidence type="ECO:0000313" key="3">
    <source>
        <dbReference type="EMBL" id="KAK4106126.1"/>
    </source>
</evidence>
<feature type="transmembrane region" description="Helical" evidence="2">
    <location>
        <begin position="56"/>
        <end position="82"/>
    </location>
</feature>
<protein>
    <recommendedName>
        <fullName evidence="5">Transmembrane protein</fullName>
    </recommendedName>
</protein>
<sequence length="224" mass="24488">MGSANGGRFGTVSHSQWSSGRATAPANPNICTVGWSMWRASFFFVLRVSLTPLTDLLILNLHSFSSSLVIFFFCSLRLGYLVRYTVCCSLLESLPCFAFLFALVFFCPSVLLPVLDTGGDLGRRYSGGGTREDGWMGGSDSSLSSRLVLDSTYHGTAIAAQSSFSTKRLTVWFFSHSRDRSIVGLLMGLIRLAGRFFTATSPYQNAHLHYLIQVDTGSLSCLVC</sequence>
<feature type="region of interest" description="Disordered" evidence="1">
    <location>
        <begin position="1"/>
        <end position="24"/>
    </location>
</feature>
<dbReference type="AlphaFoldDB" id="A0AAN6QET4"/>
<evidence type="ECO:0000256" key="2">
    <source>
        <dbReference type="SAM" id="Phobius"/>
    </source>
</evidence>
<reference evidence="3" key="2">
    <citation type="submission" date="2023-05" db="EMBL/GenBank/DDBJ databases">
        <authorList>
            <consortium name="Lawrence Berkeley National Laboratory"/>
            <person name="Steindorff A."/>
            <person name="Hensen N."/>
            <person name="Bonometti L."/>
            <person name="Westerberg I."/>
            <person name="Brannstrom I.O."/>
            <person name="Guillou S."/>
            <person name="Cros-Aarteil S."/>
            <person name="Calhoun S."/>
            <person name="Haridas S."/>
            <person name="Kuo A."/>
            <person name="Mondo S."/>
            <person name="Pangilinan J."/>
            <person name="Riley R."/>
            <person name="Labutti K."/>
            <person name="Andreopoulos B."/>
            <person name="Lipzen A."/>
            <person name="Chen C."/>
            <person name="Yanf M."/>
            <person name="Daum C."/>
            <person name="Ng V."/>
            <person name="Clum A."/>
            <person name="Ohm R."/>
            <person name="Martin F."/>
            <person name="Silar P."/>
            <person name="Natvig D."/>
            <person name="Lalanne C."/>
            <person name="Gautier V."/>
            <person name="Ament-Velasquez S.L."/>
            <person name="Kruys A."/>
            <person name="Hutchinson M.I."/>
            <person name="Powell A.J."/>
            <person name="Barry K."/>
            <person name="Miller A.N."/>
            <person name="Grigoriev I.V."/>
            <person name="Debuchy R."/>
            <person name="Gladieux P."/>
            <person name="Thoren M.H."/>
            <person name="Johannesson H."/>
        </authorList>
    </citation>
    <scope>NUCLEOTIDE SEQUENCE</scope>
    <source>
        <strain evidence="3">CBS 757.83</strain>
    </source>
</reference>
<evidence type="ECO:0000256" key="1">
    <source>
        <dbReference type="SAM" id="MobiDB-lite"/>
    </source>
</evidence>